<dbReference type="Proteomes" id="UP000481327">
    <property type="component" value="Unassembled WGS sequence"/>
</dbReference>
<evidence type="ECO:0000256" key="11">
    <source>
        <dbReference type="HAMAP-Rule" id="MF_00315"/>
    </source>
</evidence>
<protein>
    <recommendedName>
        <fullName evidence="11">1-deoxy-D-xylulose-5-phosphate synthase</fullName>
        <ecNumber evidence="11">2.2.1.7</ecNumber>
    </recommendedName>
    <alternativeName>
        <fullName evidence="11">1-deoxyxylulose-5-phosphate synthase</fullName>
        <shortName evidence="11">DXP synthase</shortName>
        <shortName evidence="11">DXPS</shortName>
    </alternativeName>
</protein>
<dbReference type="NCBIfam" id="TIGR00204">
    <property type="entry name" value="dxs"/>
    <property type="match status" value="1"/>
</dbReference>
<keyword evidence="7 11" id="KW-0784">Thiamine biosynthesis</keyword>
<dbReference type="GO" id="GO:0016114">
    <property type="term" value="P:terpenoid biosynthetic process"/>
    <property type="evidence" value="ECO:0007669"/>
    <property type="project" value="UniProtKB-UniRule"/>
</dbReference>
<feature type="binding site" evidence="11">
    <location>
        <position position="79"/>
    </location>
    <ligand>
        <name>thiamine diphosphate</name>
        <dbReference type="ChEBI" id="CHEBI:58937"/>
    </ligand>
</feature>
<evidence type="ECO:0000256" key="7">
    <source>
        <dbReference type="ARBA" id="ARBA00022977"/>
    </source>
</evidence>
<comment type="similarity">
    <text evidence="2 11">Belongs to the transketolase family. DXPS subfamily.</text>
</comment>
<dbReference type="GO" id="GO:0030976">
    <property type="term" value="F:thiamine pyrophosphate binding"/>
    <property type="evidence" value="ECO:0007669"/>
    <property type="project" value="UniProtKB-UniRule"/>
</dbReference>
<feature type="binding site" evidence="11">
    <location>
        <position position="373"/>
    </location>
    <ligand>
        <name>thiamine diphosphate</name>
        <dbReference type="ChEBI" id="CHEBI:58937"/>
    </ligand>
</feature>
<evidence type="ECO:0000256" key="6">
    <source>
        <dbReference type="ARBA" id="ARBA00022842"/>
    </source>
</evidence>
<dbReference type="SMART" id="SM00861">
    <property type="entry name" value="Transket_pyr"/>
    <property type="match status" value="1"/>
</dbReference>
<comment type="subunit">
    <text evidence="3 11">Homodimer.</text>
</comment>
<dbReference type="InterPro" id="IPR009014">
    <property type="entry name" value="Transketo_C/PFOR_II"/>
</dbReference>
<dbReference type="FunFam" id="3.40.50.970:FF:000005">
    <property type="entry name" value="1-deoxy-D-xylulose-5-phosphate synthase"/>
    <property type="match status" value="1"/>
</dbReference>
<dbReference type="InterPro" id="IPR033248">
    <property type="entry name" value="Transketolase_C"/>
</dbReference>
<comment type="cofactor">
    <cofactor evidence="11">
        <name>thiamine diphosphate</name>
        <dbReference type="ChEBI" id="CHEBI:58937"/>
    </cofactor>
    <text evidence="11">Binds 1 thiamine pyrophosphate per subunit.</text>
</comment>
<dbReference type="SUPFAM" id="SSF52922">
    <property type="entry name" value="TK C-terminal domain-like"/>
    <property type="match status" value="1"/>
</dbReference>
<dbReference type="EMBL" id="WIOL01000003">
    <property type="protein sequence ID" value="MQT17331.1"/>
    <property type="molecule type" value="Genomic_DNA"/>
</dbReference>
<evidence type="ECO:0000313" key="14">
    <source>
        <dbReference type="Proteomes" id="UP000481327"/>
    </source>
</evidence>
<dbReference type="CDD" id="cd02007">
    <property type="entry name" value="TPP_DXS"/>
    <property type="match status" value="1"/>
</dbReference>
<dbReference type="EC" id="2.2.1.7" evidence="11"/>
<dbReference type="GO" id="GO:0008661">
    <property type="term" value="F:1-deoxy-D-xylulose-5-phosphate synthase activity"/>
    <property type="evidence" value="ECO:0007669"/>
    <property type="project" value="UniProtKB-UniRule"/>
</dbReference>
<keyword evidence="8 11" id="KW-0786">Thiamine pyrophosphate</keyword>
<keyword evidence="6 11" id="KW-0460">Magnesium</keyword>
<dbReference type="FunFam" id="3.40.50.920:FF:000002">
    <property type="entry name" value="1-deoxy-D-xylulose-5-phosphate synthase"/>
    <property type="match status" value="1"/>
</dbReference>
<dbReference type="InterPro" id="IPR005477">
    <property type="entry name" value="Dxylulose-5-P_synthase"/>
</dbReference>
<dbReference type="CDD" id="cd07033">
    <property type="entry name" value="TPP_PYR_DXS_TK_like"/>
    <property type="match status" value="1"/>
</dbReference>
<dbReference type="RefSeq" id="WP_152577810.1">
    <property type="nucleotide sequence ID" value="NZ_JAATJI010000002.1"/>
</dbReference>
<keyword evidence="4 11" id="KW-0808">Transferase</keyword>
<proteinExistence type="inferred from homology"/>
<dbReference type="SUPFAM" id="SSF52518">
    <property type="entry name" value="Thiamin diphosphate-binding fold (THDP-binding)"/>
    <property type="match status" value="2"/>
</dbReference>
<accession>A0A7C9GRQ6</accession>
<evidence type="ECO:0000256" key="10">
    <source>
        <dbReference type="ARBA" id="ARBA00055605"/>
    </source>
</evidence>
<dbReference type="GO" id="GO:0000287">
    <property type="term" value="F:magnesium ion binding"/>
    <property type="evidence" value="ECO:0007669"/>
    <property type="project" value="UniProtKB-UniRule"/>
</dbReference>
<dbReference type="UniPathway" id="UPA00064">
    <property type="reaction ID" value="UER00091"/>
</dbReference>
<evidence type="ECO:0000256" key="9">
    <source>
        <dbReference type="ARBA" id="ARBA00023229"/>
    </source>
</evidence>
<evidence type="ECO:0000256" key="5">
    <source>
        <dbReference type="ARBA" id="ARBA00022723"/>
    </source>
</evidence>
<feature type="binding site" evidence="11">
    <location>
        <position position="291"/>
    </location>
    <ligand>
        <name>thiamine diphosphate</name>
        <dbReference type="ChEBI" id="CHEBI:58937"/>
    </ligand>
</feature>
<comment type="pathway">
    <text evidence="1 11">Metabolic intermediate biosynthesis; 1-deoxy-D-xylulose 5-phosphate biosynthesis; 1-deoxy-D-xylulose 5-phosphate from D-glyceraldehyde 3-phosphate and pyruvate: step 1/1.</text>
</comment>
<dbReference type="PROSITE" id="PS00801">
    <property type="entry name" value="TRANSKETOLASE_1"/>
    <property type="match status" value="1"/>
</dbReference>
<comment type="function">
    <text evidence="10 11">Catalyzes the acyloin condensation reaction between C atoms 2 and 3 of pyruvate and glyceraldehyde 3-phosphate to yield 1-deoxy-D-xylulose-5-phosphate (DXP).</text>
</comment>
<dbReference type="InterPro" id="IPR049557">
    <property type="entry name" value="Transketolase_CS"/>
</dbReference>
<feature type="binding site" evidence="11">
    <location>
        <begin position="120"/>
        <end position="122"/>
    </location>
    <ligand>
        <name>thiamine diphosphate</name>
        <dbReference type="ChEBI" id="CHEBI:58937"/>
    </ligand>
</feature>
<keyword evidence="5 11" id="KW-0479">Metal-binding</keyword>
<dbReference type="Pfam" id="PF02780">
    <property type="entry name" value="Transketolase_C"/>
    <property type="match status" value="1"/>
</dbReference>
<feature type="binding site" evidence="11">
    <location>
        <position position="180"/>
    </location>
    <ligand>
        <name>Mg(2+)</name>
        <dbReference type="ChEBI" id="CHEBI:18420"/>
    </ligand>
</feature>
<evidence type="ECO:0000313" key="13">
    <source>
        <dbReference type="EMBL" id="MQT17331.1"/>
    </source>
</evidence>
<feature type="domain" description="Transketolase-like pyrimidine-binding" evidence="12">
    <location>
        <begin position="322"/>
        <end position="487"/>
    </location>
</feature>
<dbReference type="Gene3D" id="3.40.50.920">
    <property type="match status" value="1"/>
</dbReference>
<dbReference type="AlphaFoldDB" id="A0A7C9GRQ6"/>
<dbReference type="InterPro" id="IPR005475">
    <property type="entry name" value="Transketolase-like_Pyr-bd"/>
</dbReference>
<evidence type="ECO:0000256" key="2">
    <source>
        <dbReference type="ARBA" id="ARBA00011081"/>
    </source>
</evidence>
<dbReference type="Gene3D" id="3.40.50.970">
    <property type="match status" value="2"/>
</dbReference>
<comment type="cofactor">
    <cofactor evidence="11">
        <name>Mg(2+)</name>
        <dbReference type="ChEBI" id="CHEBI:18420"/>
    </cofactor>
    <text evidence="11">Binds 1 Mg(2+) ion per subunit.</text>
</comment>
<evidence type="ECO:0000256" key="3">
    <source>
        <dbReference type="ARBA" id="ARBA00011738"/>
    </source>
</evidence>
<feature type="binding site" evidence="11">
    <location>
        <position position="151"/>
    </location>
    <ligand>
        <name>Mg(2+)</name>
        <dbReference type="ChEBI" id="CHEBI:18420"/>
    </ligand>
</feature>
<feature type="binding site" evidence="11">
    <location>
        <position position="180"/>
    </location>
    <ligand>
        <name>thiamine diphosphate</name>
        <dbReference type="ChEBI" id="CHEBI:58937"/>
    </ligand>
</feature>
<dbReference type="NCBIfam" id="NF003933">
    <property type="entry name" value="PRK05444.2-2"/>
    <property type="match status" value="1"/>
</dbReference>
<keyword evidence="9 11" id="KW-0414">Isoprene biosynthesis</keyword>
<comment type="caution">
    <text evidence="13">The sequence shown here is derived from an EMBL/GenBank/DDBJ whole genome shotgun (WGS) entry which is preliminary data.</text>
</comment>
<dbReference type="PANTHER" id="PTHR43322:SF5">
    <property type="entry name" value="1-DEOXY-D-XYLULOSE-5-PHOSPHATE SYNTHASE, CHLOROPLASTIC"/>
    <property type="match status" value="1"/>
</dbReference>
<keyword evidence="14" id="KW-1185">Reference proteome</keyword>
<evidence type="ECO:0000259" key="12">
    <source>
        <dbReference type="SMART" id="SM00861"/>
    </source>
</evidence>
<gene>
    <name evidence="11" type="primary">dxs</name>
    <name evidence="13" type="ORF">F3168_08655</name>
</gene>
<dbReference type="Pfam" id="PF13292">
    <property type="entry name" value="DXP_synthase_N"/>
    <property type="match status" value="1"/>
</dbReference>
<dbReference type="Pfam" id="PF02779">
    <property type="entry name" value="Transket_pyr"/>
    <property type="match status" value="1"/>
</dbReference>
<dbReference type="HAMAP" id="MF_00315">
    <property type="entry name" value="DXP_synth"/>
    <property type="match status" value="1"/>
</dbReference>
<dbReference type="GO" id="GO:0019288">
    <property type="term" value="P:isopentenyl diphosphate biosynthetic process, methylerythritol 4-phosphate pathway"/>
    <property type="evidence" value="ECO:0007669"/>
    <property type="project" value="UniProtKB-ARBA"/>
</dbReference>
<name>A0A7C9GRQ6_9SPHN</name>
<dbReference type="PANTHER" id="PTHR43322">
    <property type="entry name" value="1-D-DEOXYXYLULOSE 5-PHOSPHATE SYNTHASE-RELATED"/>
    <property type="match status" value="1"/>
</dbReference>
<comment type="catalytic activity">
    <reaction evidence="11">
        <text>D-glyceraldehyde 3-phosphate + pyruvate + H(+) = 1-deoxy-D-xylulose 5-phosphate + CO2</text>
        <dbReference type="Rhea" id="RHEA:12605"/>
        <dbReference type="ChEBI" id="CHEBI:15361"/>
        <dbReference type="ChEBI" id="CHEBI:15378"/>
        <dbReference type="ChEBI" id="CHEBI:16526"/>
        <dbReference type="ChEBI" id="CHEBI:57792"/>
        <dbReference type="ChEBI" id="CHEBI:59776"/>
        <dbReference type="EC" id="2.2.1.7"/>
    </reaction>
</comment>
<feature type="binding site" evidence="11">
    <location>
        <begin position="152"/>
        <end position="153"/>
    </location>
    <ligand>
        <name>thiamine diphosphate</name>
        <dbReference type="ChEBI" id="CHEBI:58937"/>
    </ligand>
</feature>
<reference evidence="13 14" key="1">
    <citation type="submission" date="2019-09" db="EMBL/GenBank/DDBJ databases">
        <title>Polymorphobacter sp. isolated from a lake in China.</title>
        <authorList>
            <person name="Liu Z."/>
        </authorList>
    </citation>
    <scope>NUCLEOTIDE SEQUENCE [LARGE SCALE GENOMIC DNA]</scope>
    <source>
        <strain evidence="13 14">D40P</strain>
    </source>
</reference>
<dbReference type="InterPro" id="IPR029061">
    <property type="entry name" value="THDP-binding"/>
</dbReference>
<dbReference type="GO" id="GO:0009228">
    <property type="term" value="P:thiamine biosynthetic process"/>
    <property type="evidence" value="ECO:0007669"/>
    <property type="project" value="UniProtKB-UniRule"/>
</dbReference>
<organism evidence="13 14">
    <name type="scientific">Sandarakinorhabdus fusca</name>
    <dbReference type="NCBI Taxonomy" id="1439888"/>
    <lineage>
        <taxon>Bacteria</taxon>
        <taxon>Pseudomonadati</taxon>
        <taxon>Pseudomonadota</taxon>
        <taxon>Alphaproteobacteria</taxon>
        <taxon>Sphingomonadales</taxon>
        <taxon>Sphingosinicellaceae</taxon>
        <taxon>Sandarakinorhabdus</taxon>
    </lineage>
</organism>
<evidence type="ECO:0000256" key="8">
    <source>
        <dbReference type="ARBA" id="ARBA00023052"/>
    </source>
</evidence>
<evidence type="ECO:0000256" key="4">
    <source>
        <dbReference type="ARBA" id="ARBA00022679"/>
    </source>
</evidence>
<evidence type="ECO:0000256" key="1">
    <source>
        <dbReference type="ARBA" id="ARBA00004980"/>
    </source>
</evidence>
<sequence length="643" mass="68706">MTQRPHTPLLDTVNVPADMKRLSQEQLRQLADELRTEMIDVVSTTGGHLGAGLGVIELTVALHYVFDTPDDRLIWDVGHQAYPHKILTGRRDRIRSLRQGGGLSGFTKRAESEYDPFGAAHSSTSISAAIGFAVANKLKDQPGKAIAVIGDGSMSAGMAYEAMNNAAQAGNRLVVILNDNDMSIAPPVGALSAYLSRLLSSRKFLELREAIKGIAKKALPPPLSRAAARAEEYARGMAQGGGTLFEELGFYYVGPIDGHNLEHLLPVLENVRDAAEGPMLIHVVTQKGKGYAPAEAAPDKYHGVQKFDVISGAQHKSTPKAPAYQNVFGDALIAEGKRDPRIVAITAAMPSGTGVDRFNKAFPDRTFDVGIAEQHAVTFAAGLAAQGMRPFCAIYSTFLQRAYDQVVHDVAIQNLPVRFAIDRAGLVGADGCTHAGAFDVAYLATLPNMVVMAASDENELANMVHTMALHDDGPIAVRYPRGEGTGVAIQAVPTRLPIGKGHIVREGKTVAILSLGTRLQEAEKAADELETKGLSTTIADMRFAKPLDQELIRRLAATHEVLVTIEEGAAGGFGAHVLTWLSDEGLTDAGLKVRTLRLPDIFQDHDNPAKQYAEAGLDAPAIVATVLEALRHNSVGFVGGQRA</sequence>